<feature type="active site" description="Proton donor" evidence="3">
    <location>
        <position position="81"/>
    </location>
</feature>
<evidence type="ECO:0000256" key="4">
    <source>
        <dbReference type="PIRSR" id="PIRSR623088-3"/>
    </source>
</evidence>
<dbReference type="GO" id="GO:0004114">
    <property type="term" value="F:3',5'-cyclic-nucleotide phosphodiesterase activity"/>
    <property type="evidence" value="ECO:0007669"/>
    <property type="project" value="InterPro"/>
</dbReference>
<dbReference type="CDD" id="cd00077">
    <property type="entry name" value="HDc"/>
    <property type="match status" value="1"/>
</dbReference>
<dbReference type="EMBL" id="LUGH01000555">
    <property type="protein sequence ID" value="OBZ84107.1"/>
    <property type="molecule type" value="Genomic_DNA"/>
</dbReference>
<protein>
    <submittedName>
        <fullName evidence="6">3',5'-cyclic-nucleotide phosphodiesterase regA</fullName>
    </submittedName>
</protein>
<dbReference type="InterPro" id="IPR023174">
    <property type="entry name" value="PDEase_CS"/>
</dbReference>
<evidence type="ECO:0000259" key="5">
    <source>
        <dbReference type="PROSITE" id="PS51845"/>
    </source>
</evidence>
<keyword evidence="7" id="KW-1185">Reference proteome</keyword>
<feature type="binding site" evidence="4">
    <location>
        <position position="225"/>
    </location>
    <ligand>
        <name>Zn(2+)</name>
        <dbReference type="ChEBI" id="CHEBI:29105"/>
        <label>1</label>
    </ligand>
</feature>
<dbReference type="Proteomes" id="UP000093000">
    <property type="component" value="Unassembled WGS sequence"/>
</dbReference>
<feature type="binding site" evidence="4">
    <location>
        <position position="122"/>
    </location>
    <ligand>
        <name>Zn(2+)</name>
        <dbReference type="ChEBI" id="CHEBI:29105"/>
        <label>1</label>
    </ligand>
</feature>
<evidence type="ECO:0000256" key="3">
    <source>
        <dbReference type="PIRSR" id="PIRSR623088-1"/>
    </source>
</evidence>
<evidence type="ECO:0000313" key="7">
    <source>
        <dbReference type="Proteomes" id="UP000093000"/>
    </source>
</evidence>
<dbReference type="Gene3D" id="1.10.1300.10">
    <property type="entry name" value="3'5'-cyclic nucleotide phosphodiesterase, catalytic domain"/>
    <property type="match status" value="1"/>
</dbReference>
<evidence type="ECO:0000256" key="2">
    <source>
        <dbReference type="ARBA" id="ARBA00022801"/>
    </source>
</evidence>
<dbReference type="PROSITE" id="PS51845">
    <property type="entry name" value="PDEASE_I_2"/>
    <property type="match status" value="1"/>
</dbReference>
<dbReference type="STRING" id="101091.A0A1C7N509"/>
<dbReference type="PANTHER" id="PTHR11347">
    <property type="entry name" value="CYCLIC NUCLEOTIDE PHOSPHODIESTERASE"/>
    <property type="match status" value="1"/>
</dbReference>
<comment type="caution">
    <text evidence="6">The sequence shown here is derived from an EMBL/GenBank/DDBJ whole genome shotgun (WGS) entry which is preliminary data.</text>
</comment>
<dbReference type="InParanoid" id="A0A1C7N509"/>
<dbReference type="OrthoDB" id="546632at2759"/>
<dbReference type="SMART" id="SM00471">
    <property type="entry name" value="HDc"/>
    <property type="match status" value="1"/>
</dbReference>
<reference evidence="6 7" key="1">
    <citation type="submission" date="2016-03" db="EMBL/GenBank/DDBJ databases">
        <title>Choanephora cucurbitarum.</title>
        <authorList>
            <person name="Min B."/>
            <person name="Park H."/>
            <person name="Park J.-H."/>
            <person name="Shin H.-D."/>
            <person name="Choi I.-G."/>
        </authorList>
    </citation>
    <scope>NUCLEOTIDE SEQUENCE [LARGE SCALE GENOMIC DNA]</scope>
    <source>
        <strain evidence="6 7">KUS-F28377</strain>
    </source>
</reference>
<feature type="binding site" evidence="4">
    <location>
        <position position="85"/>
    </location>
    <ligand>
        <name>Zn(2+)</name>
        <dbReference type="ChEBI" id="CHEBI:29105"/>
        <label>1</label>
    </ligand>
</feature>
<organism evidence="6 7">
    <name type="scientific">Choanephora cucurbitarum</name>
    <dbReference type="NCBI Taxonomy" id="101091"/>
    <lineage>
        <taxon>Eukaryota</taxon>
        <taxon>Fungi</taxon>
        <taxon>Fungi incertae sedis</taxon>
        <taxon>Mucoromycota</taxon>
        <taxon>Mucoromycotina</taxon>
        <taxon>Mucoromycetes</taxon>
        <taxon>Mucorales</taxon>
        <taxon>Mucorineae</taxon>
        <taxon>Choanephoraceae</taxon>
        <taxon>Choanephoroideae</taxon>
        <taxon>Choanephora</taxon>
    </lineage>
</organism>
<dbReference type="GO" id="GO:0046872">
    <property type="term" value="F:metal ion binding"/>
    <property type="evidence" value="ECO:0007669"/>
    <property type="project" value="UniProtKB-KW"/>
</dbReference>
<dbReference type="SUPFAM" id="SSF109604">
    <property type="entry name" value="HD-domain/PDEase-like"/>
    <property type="match status" value="1"/>
</dbReference>
<dbReference type="InterPro" id="IPR002073">
    <property type="entry name" value="PDEase_catalytic_dom"/>
</dbReference>
<keyword evidence="2" id="KW-0378">Hydrolase</keyword>
<evidence type="ECO:0000313" key="6">
    <source>
        <dbReference type="EMBL" id="OBZ84107.1"/>
    </source>
</evidence>
<feature type="binding site" evidence="4">
    <location>
        <position position="122"/>
    </location>
    <ligand>
        <name>Zn(2+)</name>
        <dbReference type="ChEBI" id="CHEBI:29105"/>
        <label>2</label>
    </ligand>
</feature>
<proteinExistence type="predicted"/>
<name>A0A1C7N509_9FUNG</name>
<dbReference type="InterPro" id="IPR036971">
    <property type="entry name" value="PDEase_catalytic_dom_sf"/>
</dbReference>
<dbReference type="Pfam" id="PF00233">
    <property type="entry name" value="PDEase_I"/>
    <property type="match status" value="1"/>
</dbReference>
<feature type="binding site" evidence="4">
    <location>
        <position position="121"/>
    </location>
    <ligand>
        <name>Zn(2+)</name>
        <dbReference type="ChEBI" id="CHEBI:29105"/>
        <label>1</label>
    </ligand>
</feature>
<evidence type="ECO:0000256" key="1">
    <source>
        <dbReference type="ARBA" id="ARBA00022723"/>
    </source>
</evidence>
<keyword evidence="1 4" id="KW-0479">Metal-binding</keyword>
<accession>A0A1C7N509</accession>
<feature type="domain" description="PDEase" evidence="5">
    <location>
        <begin position="3"/>
        <end position="318"/>
    </location>
</feature>
<dbReference type="PRINTS" id="PR00387">
    <property type="entry name" value="PDIESTERASE1"/>
</dbReference>
<dbReference type="PROSITE" id="PS00126">
    <property type="entry name" value="PDEASE_I_1"/>
    <property type="match status" value="1"/>
</dbReference>
<sequence length="337" mass="38847">MLSESELIKIKKNVKDSIENMDRLTLDFNTLALTDYVSLYTHVLRIFLCSHVHQTLDISTLELLDFLIDVSKQYKIETYYHTFHHAVDVMTMLYYLIYQLDAYPYLSKLDIASLMIAALCHDIGHPGFTNAFQVKNQTELAMKYGTKSTLESYSVDLTLALLRKHQFRHNQLEDMIGDLILSTDMENHLALEHQAYHLASCIHTPLPKTYWTRRTLSHLLLHAADISNMARPWKISKLWSDRITQEFLIQGDQEKKQKMPVSPGMDRDTVSQAANSIRFGQFILPFFQALVSILPKSRSLMDSITENCIRWEKEVLEDAYSTFELNATTPSSCSSVP</sequence>
<dbReference type="InterPro" id="IPR023088">
    <property type="entry name" value="PDEase"/>
</dbReference>
<dbReference type="GO" id="GO:0007165">
    <property type="term" value="P:signal transduction"/>
    <property type="evidence" value="ECO:0007669"/>
    <property type="project" value="InterPro"/>
</dbReference>
<dbReference type="AlphaFoldDB" id="A0A1C7N509"/>
<dbReference type="InterPro" id="IPR003607">
    <property type="entry name" value="HD/PDEase_dom"/>
</dbReference>
<gene>
    <name evidence="6" type="primary">regA_1</name>
    <name evidence="6" type="ORF">A0J61_07843</name>
</gene>